<sequence>MSLKIKFRMYQTLCKSSLSELNLFQSGIEDESVIQNERRSTHLYLILLVASFVIIAFYYSLESRENTIIIKSPSFVKYSSLRKGVSLYCPCTTVAVKYKQFVAIEPVYHELCQSDFISERFFQQLFNLYKKTWNNSIQTDFHRIAVFQFKTLGTFCQLTQETITRAVKTFLQTEMIQSQLLTQDFFQLHIDLLLADFVEMTPKTFLRTLTFIQDIVAQNLFLTGASITSVLPFKNSFLLIVTLLIGLYGGLSSILTNICPVIIKTILPLIQKFRLSRRRTITTQDTNNRLNRESYTINERIKKLFRLLKQKLIELNLFKSIPSTNDTNILHQQYTTTRLYLILMLSAVIILTVFTLLRRQTIHVTVRSPSLEDFLRLDDQYSLTLNCPCNQISIENRLISYIVPEYHEVCLSHFVTSSWIDLQFAQSSPKLLYTHDIRYHSQSFFQLLSTLCRVANQTVYDSLQSFYQTKFITNQVLSSQAFQTHIDVLVNQFKVTVPELFERSLTLLETNLEINQFASSMNTAIAKENPRVIPTYIPKLELYSYPWNERPK</sequence>
<keyword evidence="3" id="KW-1185">Reference proteome</keyword>
<accession>A0A814SJV9</accession>
<feature type="transmembrane region" description="Helical" evidence="1">
    <location>
        <begin position="339"/>
        <end position="357"/>
    </location>
</feature>
<comment type="caution">
    <text evidence="2">The sequence shown here is derived from an EMBL/GenBank/DDBJ whole genome shotgun (WGS) entry which is preliminary data.</text>
</comment>
<proteinExistence type="predicted"/>
<reference evidence="2" key="1">
    <citation type="submission" date="2021-02" db="EMBL/GenBank/DDBJ databases">
        <authorList>
            <person name="Nowell W R."/>
        </authorList>
    </citation>
    <scope>NUCLEOTIDE SEQUENCE</scope>
</reference>
<evidence type="ECO:0000313" key="2">
    <source>
        <dbReference type="EMBL" id="CAF1149175.1"/>
    </source>
</evidence>
<evidence type="ECO:0000256" key="1">
    <source>
        <dbReference type="SAM" id="Phobius"/>
    </source>
</evidence>
<protein>
    <submittedName>
        <fullName evidence="2">Uncharacterized protein</fullName>
    </submittedName>
</protein>
<organism evidence="2 3">
    <name type="scientific">Adineta ricciae</name>
    <name type="common">Rotifer</name>
    <dbReference type="NCBI Taxonomy" id="249248"/>
    <lineage>
        <taxon>Eukaryota</taxon>
        <taxon>Metazoa</taxon>
        <taxon>Spiralia</taxon>
        <taxon>Gnathifera</taxon>
        <taxon>Rotifera</taxon>
        <taxon>Eurotatoria</taxon>
        <taxon>Bdelloidea</taxon>
        <taxon>Adinetida</taxon>
        <taxon>Adinetidae</taxon>
        <taxon>Adineta</taxon>
    </lineage>
</organism>
<keyword evidence="1" id="KW-0812">Transmembrane</keyword>
<feature type="transmembrane region" description="Helical" evidence="1">
    <location>
        <begin position="237"/>
        <end position="270"/>
    </location>
</feature>
<feature type="non-terminal residue" evidence="2">
    <location>
        <position position="552"/>
    </location>
</feature>
<evidence type="ECO:0000313" key="3">
    <source>
        <dbReference type="Proteomes" id="UP000663828"/>
    </source>
</evidence>
<keyword evidence="1" id="KW-1133">Transmembrane helix</keyword>
<dbReference type="Proteomes" id="UP000663828">
    <property type="component" value="Unassembled WGS sequence"/>
</dbReference>
<dbReference type="AlphaFoldDB" id="A0A814SJV9"/>
<feature type="transmembrane region" description="Helical" evidence="1">
    <location>
        <begin position="43"/>
        <end position="61"/>
    </location>
</feature>
<keyword evidence="1" id="KW-0472">Membrane</keyword>
<gene>
    <name evidence="2" type="ORF">XAT740_LOCUS20855</name>
</gene>
<name>A0A814SJV9_ADIRI</name>
<dbReference type="EMBL" id="CAJNOR010001473">
    <property type="protein sequence ID" value="CAF1149175.1"/>
    <property type="molecule type" value="Genomic_DNA"/>
</dbReference>